<protein>
    <submittedName>
        <fullName evidence="4">DUF348 domain-containing protein</fullName>
    </submittedName>
</protein>
<dbReference type="EMBL" id="SCKW01000025">
    <property type="protein sequence ID" value="RWZ78969.1"/>
    <property type="molecule type" value="Genomic_DNA"/>
</dbReference>
<dbReference type="InterPro" id="IPR007137">
    <property type="entry name" value="DUF348"/>
</dbReference>
<organism evidence="4 5">
    <name type="scientific">Candidatus Chaera renei</name>
    <dbReference type="NCBI Taxonomy" id="2506947"/>
    <lineage>
        <taxon>Bacteria</taxon>
        <taxon>Candidatus Saccharimonadota</taxon>
        <taxon>Candidatus Saccharimonadia</taxon>
        <taxon>Candidatus Saccharimonadales</taxon>
        <taxon>Candidatus Saccharimonadaceae</taxon>
        <taxon>Candidatus Chaera</taxon>
    </lineage>
</organism>
<dbReference type="PROSITE" id="PS51109">
    <property type="entry name" value="G5"/>
    <property type="match status" value="1"/>
</dbReference>
<dbReference type="AlphaFoldDB" id="A0A4Q0AIT0"/>
<accession>A0A4Q0AIT0</accession>
<dbReference type="Pfam" id="PF06737">
    <property type="entry name" value="Transglycosylas"/>
    <property type="match status" value="1"/>
</dbReference>
<gene>
    <name evidence="4" type="ORF">EOT04_02545</name>
</gene>
<sequence>MKFILSRGRLAAAAGLLLFSAVGLSAALPALGQPKLLAQAADERLVSIHDGQKEQTLLTKAPTVREALNRAGVNLAPADAVEPSLDTVLAGGNYNVNIYRARPVVVVDGQNTLTVMSPYKSPRQVAEQAGLTIYPEDNLSISRVDNVLKYGTATQKIVVNRATPVNLVLYGKAVTARTRAADVAGLLKEKQITLGPQDTLSVSAGQPVSAGMQLEIWRDGIQTVTQEEPVAFGVRQIRNADQPVGYRQVQTPGTAGKKLVTYEINMKNGREVARRVIQSVVTQPPSEQVEVIGIKPLNVFGGDLASAMARLRQCEAGGRYDRNSGNGYYGAYQYDLSTWANWGGYRYPHQAPPSVQDAKALETYQRRGWQPWPACSRSLGLQDIYR</sequence>
<reference evidence="4" key="1">
    <citation type="submission" date="2019-01" db="EMBL/GenBank/DDBJ databases">
        <title>Genomic signatures and co-occurrence patterns of the ultra-small Saccharimodia (Patescibacteria phylum) suggest a symbiotic lifestyle.</title>
        <authorList>
            <person name="Lemos L."/>
            <person name="Medeiros J."/>
            <person name="Andreote F."/>
            <person name="Fernandes G."/>
            <person name="Varani A."/>
            <person name="Oliveira G."/>
            <person name="Pylro V."/>
        </authorList>
    </citation>
    <scope>NUCLEOTIDE SEQUENCE [LARGE SCALE GENOMIC DNA]</scope>
    <source>
        <strain evidence="4">AMD01</strain>
    </source>
</reference>
<evidence type="ECO:0000313" key="4">
    <source>
        <dbReference type="EMBL" id="RWZ78969.1"/>
    </source>
</evidence>
<dbReference type="InterPro" id="IPR011098">
    <property type="entry name" value="G5_dom"/>
</dbReference>
<keyword evidence="1" id="KW-0732">Signal</keyword>
<dbReference type="SMART" id="SM01208">
    <property type="entry name" value="G5"/>
    <property type="match status" value="1"/>
</dbReference>
<evidence type="ECO:0000256" key="2">
    <source>
        <dbReference type="ARBA" id="ARBA00022801"/>
    </source>
</evidence>
<name>A0A4Q0AIT0_9BACT</name>
<dbReference type="Pfam" id="PF03990">
    <property type="entry name" value="DUF348"/>
    <property type="match status" value="2"/>
</dbReference>
<dbReference type="InterPro" id="IPR010618">
    <property type="entry name" value="RPF"/>
</dbReference>
<dbReference type="Pfam" id="PF07501">
    <property type="entry name" value="G5"/>
    <property type="match status" value="1"/>
</dbReference>
<keyword evidence="5" id="KW-1185">Reference proteome</keyword>
<evidence type="ECO:0000256" key="1">
    <source>
        <dbReference type="ARBA" id="ARBA00022729"/>
    </source>
</evidence>
<dbReference type="SUPFAM" id="SSF53955">
    <property type="entry name" value="Lysozyme-like"/>
    <property type="match status" value="1"/>
</dbReference>
<dbReference type="Gene3D" id="1.10.530.10">
    <property type="match status" value="1"/>
</dbReference>
<dbReference type="Gene3D" id="2.20.230.10">
    <property type="entry name" value="Resuscitation-promoting factor rpfb"/>
    <property type="match status" value="1"/>
</dbReference>
<proteinExistence type="predicted"/>
<dbReference type="Proteomes" id="UP000289269">
    <property type="component" value="Unassembled WGS sequence"/>
</dbReference>
<feature type="domain" description="G5" evidence="3">
    <location>
        <begin position="216"/>
        <end position="296"/>
    </location>
</feature>
<dbReference type="CDD" id="cd13925">
    <property type="entry name" value="RPF"/>
    <property type="match status" value="1"/>
</dbReference>
<keyword evidence="2" id="KW-0378">Hydrolase</keyword>
<dbReference type="GO" id="GO:0016787">
    <property type="term" value="F:hydrolase activity"/>
    <property type="evidence" value="ECO:0007669"/>
    <property type="project" value="UniProtKB-KW"/>
</dbReference>
<dbReference type="InterPro" id="IPR023346">
    <property type="entry name" value="Lysozyme-like_dom_sf"/>
</dbReference>
<evidence type="ECO:0000259" key="3">
    <source>
        <dbReference type="PROSITE" id="PS51109"/>
    </source>
</evidence>
<comment type="caution">
    <text evidence="4">The sequence shown here is derived from an EMBL/GenBank/DDBJ whole genome shotgun (WGS) entry which is preliminary data.</text>
</comment>
<evidence type="ECO:0000313" key="5">
    <source>
        <dbReference type="Proteomes" id="UP000289269"/>
    </source>
</evidence>